<proteinExistence type="predicted"/>
<dbReference type="SMART" id="SM00267">
    <property type="entry name" value="GGDEF"/>
    <property type="match status" value="1"/>
</dbReference>
<dbReference type="GO" id="GO:0043709">
    <property type="term" value="P:cell adhesion involved in single-species biofilm formation"/>
    <property type="evidence" value="ECO:0007669"/>
    <property type="project" value="TreeGrafter"/>
</dbReference>
<dbReference type="AlphaFoldDB" id="A0A176K1J9"/>
<comment type="caution">
    <text evidence="4">The sequence shown here is derived from an EMBL/GenBank/DDBJ whole genome shotgun (WGS) entry which is preliminary data.</text>
</comment>
<feature type="domain" description="Response regulatory" evidence="2">
    <location>
        <begin position="5"/>
        <end position="121"/>
    </location>
</feature>
<feature type="domain" description="GGDEF" evidence="3">
    <location>
        <begin position="335"/>
        <end position="467"/>
    </location>
</feature>
<dbReference type="PROSITE" id="PS50110">
    <property type="entry name" value="RESPONSE_REGULATORY"/>
    <property type="match status" value="1"/>
</dbReference>
<sequence>MVKNKVLVVDDSTMWRNTLKTALEKAGFTVETAVDGIDALNRFFHFLPDVLVTDYLMPRMNAIQLTQLIRSYSSFQNVGILILTGTSDFVNEFWAKKSGANLFLKKSSNLKGLIERIMEFAAKSTFHSGWHRDIYKTHEIPFGELSDILEEKLKIEAINRELLSLLKNIEDEDRVIAYTTDLIKDFVNFKSILWLLISPVGGRIYSLPKIGNSTDELKKLLIGRLLKPLTPSRWHYSGISSKLEPIEFDQALSFPLKVNGEENGLVLIEGAENKSSLEGFMDYALESLSLLASTLNNFWEQKTASTIDFLTSLFNRRSGIMKIKELLMLHERTKIPFTIGMLDIDDFKSVNDTYGHNVGDEALREFGKAVSDSLRETDMACRYGGEEFLVVFPGAGINEARRIVERLKENFAKIDWNKLLSLNLQITFSTGLAAVKEGMGLYDIIEKADKALYMAKSSGKNCIKIEE</sequence>
<dbReference type="CDD" id="cd00156">
    <property type="entry name" value="REC"/>
    <property type="match status" value="1"/>
</dbReference>
<dbReference type="NCBIfam" id="TIGR00254">
    <property type="entry name" value="GGDEF"/>
    <property type="match status" value="1"/>
</dbReference>
<dbReference type="GO" id="GO:0005886">
    <property type="term" value="C:plasma membrane"/>
    <property type="evidence" value="ECO:0007669"/>
    <property type="project" value="TreeGrafter"/>
</dbReference>
<dbReference type="GO" id="GO:1902201">
    <property type="term" value="P:negative regulation of bacterial-type flagellum-dependent cell motility"/>
    <property type="evidence" value="ECO:0007669"/>
    <property type="project" value="TreeGrafter"/>
</dbReference>
<dbReference type="SUPFAM" id="SSF52172">
    <property type="entry name" value="CheY-like"/>
    <property type="match status" value="1"/>
</dbReference>
<reference evidence="4 5" key="1">
    <citation type="submission" date="2014-02" db="EMBL/GenBank/DDBJ databases">
        <title>Kosmotoga genome sequencing.</title>
        <authorList>
            <person name="Pollo S.M."/>
            <person name="Charchuk R."/>
            <person name="Nesbo C.L."/>
        </authorList>
    </citation>
    <scope>NUCLEOTIDE SEQUENCE [LARGE SCALE GENOMIC DNA]</scope>
    <source>
        <strain evidence="4 5">S304</strain>
    </source>
</reference>
<dbReference type="PANTHER" id="PTHR45138:SF9">
    <property type="entry name" value="DIGUANYLATE CYCLASE DGCM-RELATED"/>
    <property type="match status" value="1"/>
</dbReference>
<dbReference type="EMBL" id="JFHK01000005">
    <property type="protein sequence ID" value="OAA31017.1"/>
    <property type="molecule type" value="Genomic_DNA"/>
</dbReference>
<evidence type="ECO:0000313" key="5">
    <source>
        <dbReference type="Proteomes" id="UP000077339"/>
    </source>
</evidence>
<dbReference type="STRING" id="1453497.AT15_08560"/>
<dbReference type="PROSITE" id="PS50887">
    <property type="entry name" value="GGDEF"/>
    <property type="match status" value="1"/>
</dbReference>
<dbReference type="PATRIC" id="fig|1453497.3.peg.1696"/>
<dbReference type="Gene3D" id="3.30.70.270">
    <property type="match status" value="1"/>
</dbReference>
<dbReference type="FunFam" id="3.30.70.270:FF:000001">
    <property type="entry name" value="Diguanylate cyclase domain protein"/>
    <property type="match status" value="1"/>
</dbReference>
<dbReference type="SMART" id="SM00448">
    <property type="entry name" value="REC"/>
    <property type="match status" value="1"/>
</dbReference>
<dbReference type="InterPro" id="IPR011006">
    <property type="entry name" value="CheY-like_superfamily"/>
</dbReference>
<dbReference type="Pfam" id="PF00990">
    <property type="entry name" value="GGDEF"/>
    <property type="match status" value="1"/>
</dbReference>
<dbReference type="CDD" id="cd01949">
    <property type="entry name" value="GGDEF"/>
    <property type="match status" value="1"/>
</dbReference>
<evidence type="ECO:0000259" key="3">
    <source>
        <dbReference type="PROSITE" id="PS50887"/>
    </source>
</evidence>
<dbReference type="InterPro" id="IPR050469">
    <property type="entry name" value="Diguanylate_Cyclase"/>
</dbReference>
<dbReference type="GO" id="GO:0000160">
    <property type="term" value="P:phosphorelay signal transduction system"/>
    <property type="evidence" value="ECO:0007669"/>
    <property type="project" value="InterPro"/>
</dbReference>
<protein>
    <recommendedName>
        <fullName evidence="6">Diguanylate cyclase</fullName>
    </recommendedName>
</protein>
<dbReference type="PANTHER" id="PTHR45138">
    <property type="entry name" value="REGULATORY COMPONENTS OF SENSORY TRANSDUCTION SYSTEM"/>
    <property type="match status" value="1"/>
</dbReference>
<accession>A0A176K1J9</accession>
<evidence type="ECO:0000256" key="1">
    <source>
        <dbReference type="PROSITE-ProRule" id="PRU00169"/>
    </source>
</evidence>
<dbReference type="SUPFAM" id="SSF55073">
    <property type="entry name" value="Nucleotide cyclase"/>
    <property type="match status" value="1"/>
</dbReference>
<evidence type="ECO:0008006" key="6">
    <source>
        <dbReference type="Google" id="ProtNLM"/>
    </source>
</evidence>
<dbReference type="Pfam" id="PF00072">
    <property type="entry name" value="Response_reg"/>
    <property type="match status" value="1"/>
</dbReference>
<name>A0A176K1J9_9BACT</name>
<keyword evidence="5" id="KW-1185">Reference proteome</keyword>
<dbReference type="Proteomes" id="UP000077339">
    <property type="component" value="Unassembled WGS sequence"/>
</dbReference>
<feature type="modified residue" description="4-aspartylphosphate" evidence="1">
    <location>
        <position position="54"/>
    </location>
</feature>
<dbReference type="InterPro" id="IPR029787">
    <property type="entry name" value="Nucleotide_cyclase"/>
</dbReference>
<evidence type="ECO:0000259" key="2">
    <source>
        <dbReference type="PROSITE" id="PS50110"/>
    </source>
</evidence>
<dbReference type="GO" id="GO:0052621">
    <property type="term" value="F:diguanylate cyclase activity"/>
    <property type="evidence" value="ECO:0007669"/>
    <property type="project" value="TreeGrafter"/>
</dbReference>
<dbReference type="InterPro" id="IPR043128">
    <property type="entry name" value="Rev_trsase/Diguanyl_cyclase"/>
</dbReference>
<dbReference type="Gene3D" id="3.40.50.2300">
    <property type="match status" value="1"/>
</dbReference>
<keyword evidence="1" id="KW-0597">Phosphoprotein</keyword>
<dbReference type="InterPro" id="IPR001789">
    <property type="entry name" value="Sig_transdc_resp-reg_receiver"/>
</dbReference>
<gene>
    <name evidence="4" type="ORF">AT15_08560</name>
</gene>
<organism evidence="4 5">
    <name type="scientific">Kosmotoga arenicorallina S304</name>
    <dbReference type="NCBI Taxonomy" id="1453497"/>
    <lineage>
        <taxon>Bacteria</taxon>
        <taxon>Thermotogati</taxon>
        <taxon>Thermotogota</taxon>
        <taxon>Thermotogae</taxon>
        <taxon>Kosmotogales</taxon>
        <taxon>Kosmotogaceae</taxon>
        <taxon>Kosmotoga</taxon>
    </lineage>
</organism>
<dbReference type="InterPro" id="IPR000160">
    <property type="entry name" value="GGDEF_dom"/>
</dbReference>
<evidence type="ECO:0000313" key="4">
    <source>
        <dbReference type="EMBL" id="OAA31017.1"/>
    </source>
</evidence>